<protein>
    <recommendedName>
        <fullName evidence="4">Methyltransferase type 11 domain-containing protein</fullName>
    </recommendedName>
</protein>
<organism evidence="2 3">
    <name type="scientific">Candidatus Falkowbacteria bacterium RIFOXYA2_FULL_47_19</name>
    <dbReference type="NCBI Taxonomy" id="1797994"/>
    <lineage>
        <taxon>Bacteria</taxon>
        <taxon>Candidatus Falkowiibacteriota</taxon>
    </lineage>
</organism>
<proteinExistence type="predicted"/>
<evidence type="ECO:0000256" key="1">
    <source>
        <dbReference type="SAM" id="Phobius"/>
    </source>
</evidence>
<dbReference type="SUPFAM" id="SSF53335">
    <property type="entry name" value="S-adenosyl-L-methionine-dependent methyltransferases"/>
    <property type="match status" value="1"/>
</dbReference>
<reference evidence="2 3" key="1">
    <citation type="journal article" date="2016" name="Nat. Commun.">
        <title>Thousands of microbial genomes shed light on interconnected biogeochemical processes in an aquifer system.</title>
        <authorList>
            <person name="Anantharaman K."/>
            <person name="Brown C.T."/>
            <person name="Hug L.A."/>
            <person name="Sharon I."/>
            <person name="Castelle C.J."/>
            <person name="Probst A.J."/>
            <person name="Thomas B.C."/>
            <person name="Singh A."/>
            <person name="Wilkins M.J."/>
            <person name="Karaoz U."/>
            <person name="Brodie E.L."/>
            <person name="Williams K.H."/>
            <person name="Hubbard S.S."/>
            <person name="Banfield J.F."/>
        </authorList>
    </citation>
    <scope>NUCLEOTIDE SEQUENCE [LARGE SCALE GENOMIC DNA]</scope>
</reference>
<name>A0A1F5SGD9_9BACT</name>
<keyword evidence="1" id="KW-0472">Membrane</keyword>
<dbReference type="Proteomes" id="UP000178367">
    <property type="component" value="Unassembled WGS sequence"/>
</dbReference>
<evidence type="ECO:0000313" key="3">
    <source>
        <dbReference type="Proteomes" id="UP000178367"/>
    </source>
</evidence>
<dbReference type="PANTHER" id="PTHR43861">
    <property type="entry name" value="TRANS-ACONITATE 2-METHYLTRANSFERASE-RELATED"/>
    <property type="match status" value="1"/>
</dbReference>
<dbReference type="STRING" id="1797994.A2227_00550"/>
<gene>
    <name evidence="2" type="ORF">A2227_00550</name>
</gene>
<sequence length="241" mass="27273">MNISDYNSLKNSDEQHFWYKARKVLIDRLLGLYLKEDDGREILNIGAGLGTEAEILKKYGRVTALDKDPETVALSDRSGIRTVLGDIEEVEPEKNKYDCVCCFDILEHLRDDRAALKKIYRALPPGGYLFFTAPAYGFLWSGHDLVTGHKRRYTQGGVKKLLNEAGFEIPLIGYWNSLLLLPVMIYRLAKRAAGLAPKTDARPLPRILNRLLFLVLNLENNFIGQSIPFGLSIYGTARKKI</sequence>
<evidence type="ECO:0000313" key="2">
    <source>
        <dbReference type="EMBL" id="OGF25682.1"/>
    </source>
</evidence>
<comment type="caution">
    <text evidence="2">The sequence shown here is derived from an EMBL/GenBank/DDBJ whole genome shotgun (WGS) entry which is preliminary data.</text>
</comment>
<accession>A0A1F5SGD9</accession>
<dbReference type="Gene3D" id="3.40.50.150">
    <property type="entry name" value="Vaccinia Virus protein VP39"/>
    <property type="match status" value="1"/>
</dbReference>
<keyword evidence="1" id="KW-1133">Transmembrane helix</keyword>
<dbReference type="Pfam" id="PF13489">
    <property type="entry name" value="Methyltransf_23"/>
    <property type="match status" value="1"/>
</dbReference>
<feature type="transmembrane region" description="Helical" evidence="1">
    <location>
        <begin position="119"/>
        <end position="139"/>
    </location>
</feature>
<dbReference type="AlphaFoldDB" id="A0A1F5SGD9"/>
<dbReference type="InterPro" id="IPR029063">
    <property type="entry name" value="SAM-dependent_MTases_sf"/>
</dbReference>
<keyword evidence="1" id="KW-0812">Transmembrane</keyword>
<feature type="transmembrane region" description="Helical" evidence="1">
    <location>
        <begin position="171"/>
        <end position="189"/>
    </location>
</feature>
<dbReference type="EMBL" id="MFGB01000020">
    <property type="protein sequence ID" value="OGF25682.1"/>
    <property type="molecule type" value="Genomic_DNA"/>
</dbReference>
<evidence type="ECO:0008006" key="4">
    <source>
        <dbReference type="Google" id="ProtNLM"/>
    </source>
</evidence>
<dbReference type="CDD" id="cd02440">
    <property type="entry name" value="AdoMet_MTases"/>
    <property type="match status" value="1"/>
</dbReference>